<reference evidence="1 2" key="1">
    <citation type="journal article" date="2020" name="Cell">
        <title>Large-Scale Comparative Analyses of Tick Genomes Elucidate Their Genetic Diversity and Vector Capacities.</title>
        <authorList>
            <consortium name="Tick Genome and Microbiome Consortium (TIGMIC)"/>
            <person name="Jia N."/>
            <person name="Wang J."/>
            <person name="Shi W."/>
            <person name="Du L."/>
            <person name="Sun Y."/>
            <person name="Zhan W."/>
            <person name="Jiang J.F."/>
            <person name="Wang Q."/>
            <person name="Zhang B."/>
            <person name="Ji P."/>
            <person name="Bell-Sakyi L."/>
            <person name="Cui X.M."/>
            <person name="Yuan T.T."/>
            <person name="Jiang B.G."/>
            <person name="Yang W.F."/>
            <person name="Lam T.T."/>
            <person name="Chang Q.C."/>
            <person name="Ding S.J."/>
            <person name="Wang X.J."/>
            <person name="Zhu J.G."/>
            <person name="Ruan X.D."/>
            <person name="Zhao L."/>
            <person name="Wei J.T."/>
            <person name="Ye R.Z."/>
            <person name="Que T.C."/>
            <person name="Du C.H."/>
            <person name="Zhou Y.H."/>
            <person name="Cheng J.X."/>
            <person name="Dai P.F."/>
            <person name="Guo W.B."/>
            <person name="Han X.H."/>
            <person name="Huang E.J."/>
            <person name="Li L.F."/>
            <person name="Wei W."/>
            <person name="Gao Y.C."/>
            <person name="Liu J.Z."/>
            <person name="Shao H.Z."/>
            <person name="Wang X."/>
            <person name="Wang C.C."/>
            <person name="Yang T.C."/>
            <person name="Huo Q.B."/>
            <person name="Li W."/>
            <person name="Chen H.Y."/>
            <person name="Chen S.E."/>
            <person name="Zhou L.G."/>
            <person name="Ni X.B."/>
            <person name="Tian J.H."/>
            <person name="Sheng Y."/>
            <person name="Liu T."/>
            <person name="Pan Y.S."/>
            <person name="Xia L.Y."/>
            <person name="Li J."/>
            <person name="Zhao F."/>
            <person name="Cao W.C."/>
        </authorList>
    </citation>
    <scope>NUCLEOTIDE SEQUENCE [LARGE SCALE GENOMIC DNA]</scope>
    <source>
        <strain evidence="1">Iper-2018</strain>
    </source>
</reference>
<gene>
    <name evidence="1" type="ORF">HPB47_003333</name>
</gene>
<dbReference type="Proteomes" id="UP000805193">
    <property type="component" value="Unassembled WGS sequence"/>
</dbReference>
<proteinExistence type="predicted"/>
<comment type="caution">
    <text evidence="1">The sequence shown here is derived from an EMBL/GenBank/DDBJ whole genome shotgun (WGS) entry which is preliminary data.</text>
</comment>
<organism evidence="1 2">
    <name type="scientific">Ixodes persulcatus</name>
    <name type="common">Taiga tick</name>
    <dbReference type="NCBI Taxonomy" id="34615"/>
    <lineage>
        <taxon>Eukaryota</taxon>
        <taxon>Metazoa</taxon>
        <taxon>Ecdysozoa</taxon>
        <taxon>Arthropoda</taxon>
        <taxon>Chelicerata</taxon>
        <taxon>Arachnida</taxon>
        <taxon>Acari</taxon>
        <taxon>Parasitiformes</taxon>
        <taxon>Ixodida</taxon>
        <taxon>Ixodoidea</taxon>
        <taxon>Ixodidae</taxon>
        <taxon>Ixodinae</taxon>
        <taxon>Ixodes</taxon>
    </lineage>
</organism>
<keyword evidence="2" id="KW-1185">Reference proteome</keyword>
<name>A0AC60PIT4_IXOPE</name>
<accession>A0AC60PIT4</accession>
<dbReference type="EMBL" id="JABSTQ010010481">
    <property type="protein sequence ID" value="KAG0420715.1"/>
    <property type="molecule type" value="Genomic_DNA"/>
</dbReference>
<protein>
    <submittedName>
        <fullName evidence="1">Uncharacterized protein</fullName>
    </submittedName>
</protein>
<sequence length="93" mass="10221">MALYLREEVSQDAAAPDANRWQCRISAASHEASCACLRRPVATSNGVAAARWDLHSETHIPWLHYASAVGIDDGERQRGERQSAPSVYTRLAS</sequence>
<evidence type="ECO:0000313" key="1">
    <source>
        <dbReference type="EMBL" id="KAG0420715.1"/>
    </source>
</evidence>
<evidence type="ECO:0000313" key="2">
    <source>
        <dbReference type="Proteomes" id="UP000805193"/>
    </source>
</evidence>